<dbReference type="InterPro" id="IPR021139">
    <property type="entry name" value="NYN"/>
</dbReference>
<dbReference type="InterPro" id="IPR024768">
    <property type="entry name" value="Marf1"/>
</dbReference>
<sequence>MEGATRNGVSIFWDMENCRVPATVEGSMVAGKLLNFASKLGPIHRINGYGNLTCFRKETRMELMAGGIDLHDVPSGKPNAADIAIIVDMLFYAMENPSSTIVLISGDGDFSNALSRLRQKGHRIMIISAPSSNRSLGHVCDEIHDWNKLLGLQYIRNPSLEESKSFYDIRGGADDTSGSMVVQRLSSSVGFKMRVKDMRDHVMTKGVDGDAADAMIEGQMTAGVIRVYRQNDEHWMRLRSSYIVVPNTVASLADLVAVLNDMKHELLIPRANLVRYKLNDQLQENKITKRDFNTLLNLARQANFILRETPELTVYLPSGEWETPDLDKVFRDDFRDDEWEDAVDVLNGLSSEERSKTNRYQLAEKLRLYGREPLKRLPMGQLMKLVQGLFNAHLFALRGKELVDLS</sequence>
<keyword evidence="3" id="KW-1185">Reference proteome</keyword>
<dbReference type="STRING" id="1890364.A0A2P6NIN8"/>
<dbReference type="CDD" id="cd10910">
    <property type="entry name" value="PIN_limkain_b1_N_like"/>
    <property type="match status" value="1"/>
</dbReference>
<dbReference type="Gene3D" id="3.40.50.1010">
    <property type="entry name" value="5'-nuclease"/>
    <property type="match status" value="1"/>
</dbReference>
<dbReference type="GO" id="GO:0005777">
    <property type="term" value="C:peroxisome"/>
    <property type="evidence" value="ECO:0007669"/>
    <property type="project" value="InterPro"/>
</dbReference>
<dbReference type="EMBL" id="MDYQ01000076">
    <property type="protein sequence ID" value="PRP83802.1"/>
    <property type="molecule type" value="Genomic_DNA"/>
</dbReference>
<proteinExistence type="predicted"/>
<protein>
    <recommendedName>
        <fullName evidence="1">NYN domain-containing protein</fullName>
    </recommendedName>
</protein>
<feature type="domain" description="NYN" evidence="1">
    <location>
        <begin position="9"/>
        <end position="145"/>
    </location>
</feature>
<accession>A0A2P6NIN8</accession>
<reference evidence="2 3" key="1">
    <citation type="journal article" date="2018" name="Genome Biol. Evol.">
        <title>Multiple Roots of Fruiting Body Formation in Amoebozoa.</title>
        <authorList>
            <person name="Hillmann F."/>
            <person name="Forbes G."/>
            <person name="Novohradska S."/>
            <person name="Ferling I."/>
            <person name="Riege K."/>
            <person name="Groth M."/>
            <person name="Westermann M."/>
            <person name="Marz M."/>
            <person name="Spaller T."/>
            <person name="Winckler T."/>
            <person name="Schaap P."/>
            <person name="Glockner G."/>
        </authorList>
    </citation>
    <scope>NUCLEOTIDE SEQUENCE [LARGE SCALE GENOMIC DNA]</scope>
    <source>
        <strain evidence="2 3">Jena</strain>
    </source>
</reference>
<dbReference type="GO" id="GO:0010468">
    <property type="term" value="P:regulation of gene expression"/>
    <property type="evidence" value="ECO:0007669"/>
    <property type="project" value="InterPro"/>
</dbReference>
<dbReference type="InParanoid" id="A0A2P6NIN8"/>
<dbReference type="Proteomes" id="UP000241769">
    <property type="component" value="Unassembled WGS sequence"/>
</dbReference>
<dbReference type="AlphaFoldDB" id="A0A2P6NIN8"/>
<evidence type="ECO:0000313" key="2">
    <source>
        <dbReference type="EMBL" id="PRP83802.1"/>
    </source>
</evidence>
<dbReference type="GO" id="GO:0004540">
    <property type="term" value="F:RNA nuclease activity"/>
    <property type="evidence" value="ECO:0007669"/>
    <property type="project" value="InterPro"/>
</dbReference>
<dbReference type="PANTHER" id="PTHR14379">
    <property type="entry name" value="LIMKAIN B LKAP"/>
    <property type="match status" value="1"/>
</dbReference>
<gene>
    <name evidence="2" type="ORF">PROFUN_09000</name>
</gene>
<dbReference type="PANTHER" id="PTHR14379:SF3">
    <property type="entry name" value="MEIOSIS REGULATOR AND MRNA STABILITY FACTOR 1"/>
    <property type="match status" value="1"/>
</dbReference>
<organism evidence="2 3">
    <name type="scientific">Planoprotostelium fungivorum</name>
    <dbReference type="NCBI Taxonomy" id="1890364"/>
    <lineage>
        <taxon>Eukaryota</taxon>
        <taxon>Amoebozoa</taxon>
        <taxon>Evosea</taxon>
        <taxon>Variosea</taxon>
        <taxon>Cavosteliida</taxon>
        <taxon>Cavosteliaceae</taxon>
        <taxon>Planoprotostelium</taxon>
    </lineage>
</organism>
<dbReference type="Pfam" id="PF01936">
    <property type="entry name" value="NYN"/>
    <property type="match status" value="1"/>
</dbReference>
<comment type="caution">
    <text evidence="2">The sequence shown here is derived from an EMBL/GenBank/DDBJ whole genome shotgun (WGS) entry which is preliminary data.</text>
</comment>
<dbReference type="OrthoDB" id="549353at2759"/>
<evidence type="ECO:0000313" key="3">
    <source>
        <dbReference type="Proteomes" id="UP000241769"/>
    </source>
</evidence>
<name>A0A2P6NIN8_9EUKA</name>
<evidence type="ECO:0000259" key="1">
    <source>
        <dbReference type="Pfam" id="PF01936"/>
    </source>
</evidence>